<evidence type="ECO:0000256" key="1">
    <source>
        <dbReference type="SAM" id="SignalP"/>
    </source>
</evidence>
<dbReference type="RefSeq" id="WP_138574661.1">
    <property type="nucleotide sequence ID" value="NZ_CP040818.1"/>
</dbReference>
<evidence type="ECO:0000313" key="2">
    <source>
        <dbReference type="EMBL" id="QDL92837.1"/>
    </source>
</evidence>
<evidence type="ECO:0000313" key="3">
    <source>
        <dbReference type="Proteomes" id="UP000305888"/>
    </source>
</evidence>
<reference evidence="2 3" key="1">
    <citation type="submission" date="2019-06" db="EMBL/GenBank/DDBJ databases">
        <title>Genome sequence of Rhodobacteraceae bacterium D4M1.</title>
        <authorList>
            <person name="Cao J."/>
        </authorList>
    </citation>
    <scope>NUCLEOTIDE SEQUENCE [LARGE SCALE GENOMIC DNA]</scope>
    <source>
        <strain evidence="2 3">D4M1</strain>
    </source>
</reference>
<dbReference type="AlphaFoldDB" id="A0A5B8FI18"/>
<gene>
    <name evidence="2" type="ORF">FDP22_14225</name>
</gene>
<feature type="signal peptide" evidence="1">
    <location>
        <begin position="1"/>
        <end position="24"/>
    </location>
</feature>
<sequence>MFRTLAFAALALFGASLVPPLAAAAQDSPIPEAEWRSLTTGKTVYYYINGTYFGREYYWPGQDTVTFQHASGVCANARWTYSDGRYCFFFDKAHCFAHVRRDGEIIIIPQNSEPGSEQEQLVKSITPTSFTCTPGLTS</sequence>
<feature type="chain" id="PRO_5022847695" description="DUF995 domain-containing protein" evidence="1">
    <location>
        <begin position="25"/>
        <end position="138"/>
    </location>
</feature>
<dbReference type="KEGG" id="ppru:FDP22_14225"/>
<proteinExistence type="predicted"/>
<organism evidence="2 3">
    <name type="scientific">Paroceanicella profunda</name>
    <dbReference type="NCBI Taxonomy" id="2579971"/>
    <lineage>
        <taxon>Bacteria</taxon>
        <taxon>Pseudomonadati</taxon>
        <taxon>Pseudomonadota</taxon>
        <taxon>Alphaproteobacteria</taxon>
        <taxon>Rhodobacterales</taxon>
        <taxon>Paracoccaceae</taxon>
        <taxon>Paroceanicella</taxon>
    </lineage>
</organism>
<accession>A0A5B8FI18</accession>
<dbReference type="OrthoDB" id="7304934at2"/>
<name>A0A5B8FI18_9RHOB</name>
<keyword evidence="1" id="KW-0732">Signal</keyword>
<keyword evidence="3" id="KW-1185">Reference proteome</keyword>
<evidence type="ECO:0008006" key="4">
    <source>
        <dbReference type="Google" id="ProtNLM"/>
    </source>
</evidence>
<protein>
    <recommendedName>
        <fullName evidence="4">DUF995 domain-containing protein</fullName>
    </recommendedName>
</protein>
<dbReference type="Proteomes" id="UP000305888">
    <property type="component" value="Chromosome"/>
</dbReference>
<dbReference type="EMBL" id="CP040818">
    <property type="protein sequence ID" value="QDL92837.1"/>
    <property type="molecule type" value="Genomic_DNA"/>
</dbReference>